<dbReference type="OrthoDB" id="4347at2759"/>
<evidence type="ECO:0000256" key="1">
    <source>
        <dbReference type="SAM" id="Phobius"/>
    </source>
</evidence>
<dbReference type="EMBL" id="CM003141">
    <property type="protein sequence ID" value="KIS71286.1"/>
    <property type="molecule type" value="Genomic_DNA"/>
</dbReference>
<dbReference type="FunCoup" id="A0A0D1E6Q8">
    <property type="interactions" value="5"/>
</dbReference>
<feature type="transmembrane region" description="Helical" evidence="1">
    <location>
        <begin position="47"/>
        <end position="68"/>
    </location>
</feature>
<dbReference type="PANTHER" id="PTHR28110">
    <property type="entry name" value="TRANSMEMBRANE PROTEIN"/>
    <property type="match status" value="1"/>
</dbReference>
<protein>
    <submittedName>
        <fullName evidence="2">Uncharacterized protein</fullName>
    </submittedName>
</protein>
<organism evidence="2 3">
    <name type="scientific">Mycosarcoma maydis</name>
    <name type="common">Corn smut fungus</name>
    <name type="synonym">Ustilago maydis</name>
    <dbReference type="NCBI Taxonomy" id="5270"/>
    <lineage>
        <taxon>Eukaryota</taxon>
        <taxon>Fungi</taxon>
        <taxon>Dikarya</taxon>
        <taxon>Basidiomycota</taxon>
        <taxon>Ustilaginomycotina</taxon>
        <taxon>Ustilaginomycetes</taxon>
        <taxon>Ustilaginales</taxon>
        <taxon>Ustilaginaceae</taxon>
        <taxon>Mycosarcoma</taxon>
    </lineage>
</organism>
<keyword evidence="1" id="KW-0472">Membrane</keyword>
<name>A0A0D1E6Q8_MYCMD</name>
<dbReference type="RefSeq" id="XP_011387127.1">
    <property type="nucleotide sequence ID" value="XM_011388825.1"/>
</dbReference>
<proteinExistence type="predicted"/>
<keyword evidence="1" id="KW-1133">Transmembrane helix</keyword>
<dbReference type="AlphaFoldDB" id="A0A0D1E6Q8"/>
<keyword evidence="3" id="KW-1185">Reference proteome</keyword>
<reference evidence="2 3" key="1">
    <citation type="journal article" date="2006" name="Nature">
        <title>Insights from the genome of the biotrophic fungal plant pathogen Ustilago maydis.</title>
        <authorList>
            <person name="Kamper J."/>
            <person name="Kahmann R."/>
            <person name="Bolker M."/>
            <person name="Ma L.J."/>
            <person name="Brefort T."/>
            <person name="Saville B.J."/>
            <person name="Banuett F."/>
            <person name="Kronstad J.W."/>
            <person name="Gold S.E."/>
            <person name="Muller O."/>
            <person name="Perlin M.H."/>
            <person name="Wosten H.A."/>
            <person name="de Vries R."/>
            <person name="Ruiz-Herrera J."/>
            <person name="Reynaga-Pena C.G."/>
            <person name="Snetselaar K."/>
            <person name="McCann M."/>
            <person name="Perez-Martin J."/>
            <person name="Feldbrugge M."/>
            <person name="Basse C.W."/>
            <person name="Steinberg G."/>
            <person name="Ibeas J.I."/>
            <person name="Holloman W."/>
            <person name="Guzman P."/>
            <person name="Farman M."/>
            <person name="Stajich J.E."/>
            <person name="Sentandreu R."/>
            <person name="Gonzalez-Prieto J.M."/>
            <person name="Kennell J.C."/>
            <person name="Molina L."/>
            <person name="Schirawski J."/>
            <person name="Mendoza-Mendoza A."/>
            <person name="Greilinger D."/>
            <person name="Munch K."/>
            <person name="Rossel N."/>
            <person name="Scherer M."/>
            <person name="Vranes M."/>
            <person name="Ladendorf O."/>
            <person name="Vincon V."/>
            <person name="Fuchs U."/>
            <person name="Sandrock B."/>
            <person name="Meng S."/>
            <person name="Ho E.C."/>
            <person name="Cahill M.J."/>
            <person name="Boyce K.J."/>
            <person name="Klose J."/>
            <person name="Klosterman S.J."/>
            <person name="Deelstra H.J."/>
            <person name="Ortiz-Castellanos L."/>
            <person name="Li W."/>
            <person name="Sanchez-Alonso P."/>
            <person name="Schreier P.H."/>
            <person name="Hauser-Hahn I."/>
            <person name="Vaupel M."/>
            <person name="Koopmann E."/>
            <person name="Friedrich G."/>
            <person name="Voss H."/>
            <person name="Schluter T."/>
            <person name="Margolis J."/>
            <person name="Platt D."/>
            <person name="Swimmer C."/>
            <person name="Gnirke A."/>
            <person name="Chen F."/>
            <person name="Vysotskaia V."/>
            <person name="Mannhaupt G."/>
            <person name="Guldener U."/>
            <person name="Munsterkotter M."/>
            <person name="Haase D."/>
            <person name="Oesterheld M."/>
            <person name="Mewes H.W."/>
            <person name="Mauceli E.W."/>
            <person name="DeCaprio D."/>
            <person name="Wade C.M."/>
            <person name="Butler J."/>
            <person name="Young S."/>
            <person name="Jaffe D.B."/>
            <person name="Calvo S."/>
            <person name="Nusbaum C."/>
            <person name="Galagan J."/>
            <person name="Birren B.W."/>
        </authorList>
    </citation>
    <scope>NUCLEOTIDE SEQUENCE [LARGE SCALE GENOMIC DNA]</scope>
    <source>
        <strain evidence="3">DSM 14603 / FGSC 9021 / UM521</strain>
    </source>
</reference>
<dbReference type="eggNOG" id="KOG4533">
    <property type="taxonomic scope" value="Eukaryota"/>
</dbReference>
<dbReference type="InParanoid" id="A0A0D1E6Q8"/>
<gene>
    <name evidence="2" type="ORF">UMAG_01186</name>
</gene>
<dbReference type="OMA" id="YPENLPW"/>
<sequence length="438" mass="47904">MVPKASGSLLSGARKSGISLALNGGSGQAGGVSLHDRLSARSRVTNLGILLLLGFAGFSALLNLRFMLFHRNPPSIPQGYIEFNGRTPELLSASVPPPRTGTNHLNHLVIVTGHAIWAGCDVKGKDNDENWVLEEYQKGGSVKTFYKHIEKGMQLTVEDPNALLVFSGGQTRPNSLQTEAESYYSLAMSANLEVPMIAGSLVNLTLPSSSSSSSPSSSSSSASSFIGSLAHANAAVATRKGLQDARMTTENYALDSFENLLFSIARFREYTGHYPGRITVVGYAFKKARFEDLHAKAVRWNTRGFLHNGERTFQYVGIDDEGLTDSENIAQRRGEKLKAYNLYDKDMYGCHGRLKEKRIERNPTRRFHPYMSSAPEIADLLNWCPAPNSGLQGLYPENLPWDARVTGTGWGRGALAVKANSKGNIIPDTRWLQIGREP</sequence>
<evidence type="ECO:0000313" key="2">
    <source>
        <dbReference type="EMBL" id="KIS71286.1"/>
    </source>
</evidence>
<dbReference type="InterPro" id="IPR055323">
    <property type="entry name" value="C57A10.07/YOR238W"/>
</dbReference>
<dbReference type="GeneID" id="23562283"/>
<dbReference type="KEGG" id="uma:UMAG_01186"/>
<dbReference type="PANTHER" id="PTHR28110:SF1">
    <property type="entry name" value="TRANSMEMBRANE PROTEIN"/>
    <property type="match status" value="1"/>
</dbReference>
<keyword evidence="1" id="KW-0812">Transmembrane</keyword>
<dbReference type="Proteomes" id="UP000000561">
    <property type="component" value="Chromosome 2"/>
</dbReference>
<dbReference type="VEuPathDB" id="FungiDB:UMAG_01186"/>
<evidence type="ECO:0000313" key="3">
    <source>
        <dbReference type="Proteomes" id="UP000000561"/>
    </source>
</evidence>
<accession>A0A0D1E6Q8</accession>